<name>A0AAD4N9J7_9BILA</name>
<comment type="caution">
    <text evidence="1">The sequence shown here is derived from an EMBL/GenBank/DDBJ whole genome shotgun (WGS) entry which is preliminary data.</text>
</comment>
<accession>A0AAD4N9J7</accession>
<proteinExistence type="predicted"/>
<dbReference type="AlphaFoldDB" id="A0AAD4N9J7"/>
<protein>
    <submittedName>
        <fullName evidence="1">Uncharacterized protein</fullName>
    </submittedName>
</protein>
<organism evidence="1 2">
    <name type="scientific">Ditylenchus destructor</name>
    <dbReference type="NCBI Taxonomy" id="166010"/>
    <lineage>
        <taxon>Eukaryota</taxon>
        <taxon>Metazoa</taxon>
        <taxon>Ecdysozoa</taxon>
        <taxon>Nematoda</taxon>
        <taxon>Chromadorea</taxon>
        <taxon>Rhabditida</taxon>
        <taxon>Tylenchina</taxon>
        <taxon>Tylenchomorpha</taxon>
        <taxon>Sphaerularioidea</taxon>
        <taxon>Anguinidae</taxon>
        <taxon>Anguininae</taxon>
        <taxon>Ditylenchus</taxon>
    </lineage>
</organism>
<reference evidence="1" key="1">
    <citation type="submission" date="2022-01" db="EMBL/GenBank/DDBJ databases">
        <title>Genome Sequence Resource for Two Populations of Ditylenchus destructor, the Migratory Endoparasitic Phytonematode.</title>
        <authorList>
            <person name="Zhang H."/>
            <person name="Lin R."/>
            <person name="Xie B."/>
        </authorList>
    </citation>
    <scope>NUCLEOTIDE SEQUENCE</scope>
    <source>
        <strain evidence="1">BazhouSP</strain>
    </source>
</reference>
<sequence length="73" mass="7719">MHGHIACACAQAHIATISSDIVDYRRKRESGKKEAGPCLEENICPNGYSCEKGSCFATNDDGGSQNGEKAASE</sequence>
<dbReference type="Proteomes" id="UP001201812">
    <property type="component" value="Unassembled WGS sequence"/>
</dbReference>
<keyword evidence="2" id="KW-1185">Reference proteome</keyword>
<evidence type="ECO:0000313" key="2">
    <source>
        <dbReference type="Proteomes" id="UP001201812"/>
    </source>
</evidence>
<gene>
    <name evidence="1" type="ORF">DdX_06694</name>
</gene>
<evidence type="ECO:0000313" key="1">
    <source>
        <dbReference type="EMBL" id="KAI1718274.1"/>
    </source>
</evidence>
<dbReference type="EMBL" id="JAKKPZ010000008">
    <property type="protein sequence ID" value="KAI1718274.1"/>
    <property type="molecule type" value="Genomic_DNA"/>
</dbReference>